<dbReference type="CDD" id="cd09272">
    <property type="entry name" value="RNase_HI_RT_Ty1"/>
    <property type="match status" value="1"/>
</dbReference>
<keyword evidence="2" id="KW-1185">Reference proteome</keyword>
<name>A0AAF0QZ53_SOLVR</name>
<dbReference type="PANTHER" id="PTHR11439">
    <property type="entry name" value="GAG-POL-RELATED RETROTRANSPOSON"/>
    <property type="match status" value="1"/>
</dbReference>
<dbReference type="Proteomes" id="UP001234989">
    <property type="component" value="Chromosome 6"/>
</dbReference>
<sequence length="165" mass="19210">MQAPHHLQLVDVRCIIRYLLGTSTHGLFFPSGSPISLNAFSDSDWVGCPDTRCSISGWCMFLGESLISWKSKKQDRVSKSSTKAEYRSISNACSELYGFLYYLLRLDLLNLILLFSTLTIQVRFRLLLIQFFIRRPNTSKWIVIIYEQQKINESLLFHMYPIIFK</sequence>
<dbReference type="AlphaFoldDB" id="A0AAF0QZ53"/>
<accession>A0AAF0QZ53</accession>
<evidence type="ECO:0008006" key="3">
    <source>
        <dbReference type="Google" id="ProtNLM"/>
    </source>
</evidence>
<proteinExistence type="predicted"/>
<evidence type="ECO:0000313" key="2">
    <source>
        <dbReference type="Proteomes" id="UP001234989"/>
    </source>
</evidence>
<protein>
    <recommendedName>
        <fullName evidence="3">Mitochondrial protein</fullName>
    </recommendedName>
</protein>
<organism evidence="1 2">
    <name type="scientific">Solanum verrucosum</name>
    <dbReference type="NCBI Taxonomy" id="315347"/>
    <lineage>
        <taxon>Eukaryota</taxon>
        <taxon>Viridiplantae</taxon>
        <taxon>Streptophyta</taxon>
        <taxon>Embryophyta</taxon>
        <taxon>Tracheophyta</taxon>
        <taxon>Spermatophyta</taxon>
        <taxon>Magnoliopsida</taxon>
        <taxon>eudicotyledons</taxon>
        <taxon>Gunneridae</taxon>
        <taxon>Pentapetalae</taxon>
        <taxon>asterids</taxon>
        <taxon>lamiids</taxon>
        <taxon>Solanales</taxon>
        <taxon>Solanaceae</taxon>
        <taxon>Solanoideae</taxon>
        <taxon>Solaneae</taxon>
        <taxon>Solanum</taxon>
    </lineage>
</organism>
<dbReference type="PANTHER" id="PTHR11439:SF497">
    <property type="entry name" value="CYSTEINE-RICH RLK (RECEPTOR-LIKE PROTEIN KINASE) 8"/>
    <property type="match status" value="1"/>
</dbReference>
<gene>
    <name evidence="1" type="ORF">MTR67_026549</name>
</gene>
<evidence type="ECO:0000313" key="1">
    <source>
        <dbReference type="EMBL" id="WMV33164.1"/>
    </source>
</evidence>
<dbReference type="EMBL" id="CP133617">
    <property type="protein sequence ID" value="WMV33164.1"/>
    <property type="molecule type" value="Genomic_DNA"/>
</dbReference>
<reference evidence="1" key="1">
    <citation type="submission" date="2023-08" db="EMBL/GenBank/DDBJ databases">
        <title>A de novo genome assembly of Solanum verrucosum Schlechtendal, a Mexican diploid species geographically isolated from the other diploid A-genome species in potato relatives.</title>
        <authorList>
            <person name="Hosaka K."/>
        </authorList>
    </citation>
    <scope>NUCLEOTIDE SEQUENCE</scope>
    <source>
        <tissue evidence="1">Young leaves</tissue>
    </source>
</reference>